<evidence type="ECO:0000256" key="1">
    <source>
        <dbReference type="SAM" id="MobiDB-lite"/>
    </source>
</evidence>
<dbReference type="EMBL" id="MCFL01000001">
    <property type="protein sequence ID" value="ORZ41616.1"/>
    <property type="molecule type" value="Genomic_DNA"/>
</dbReference>
<reference evidence="2 3" key="1">
    <citation type="submission" date="2016-07" db="EMBL/GenBank/DDBJ databases">
        <title>Pervasive Adenine N6-methylation of Active Genes in Fungi.</title>
        <authorList>
            <consortium name="DOE Joint Genome Institute"/>
            <person name="Mondo S.J."/>
            <person name="Dannebaum R.O."/>
            <person name="Kuo R.C."/>
            <person name="Labutti K."/>
            <person name="Haridas S."/>
            <person name="Kuo A."/>
            <person name="Salamov A."/>
            <person name="Ahrendt S.R."/>
            <person name="Lipzen A."/>
            <person name="Sullivan W."/>
            <person name="Andreopoulos W.B."/>
            <person name="Clum A."/>
            <person name="Lindquist E."/>
            <person name="Daum C."/>
            <person name="Ramamoorthy G.K."/>
            <person name="Gryganskyi A."/>
            <person name="Culley D."/>
            <person name="Magnuson J.K."/>
            <person name="James T.Y."/>
            <person name="O'Malley M.A."/>
            <person name="Stajich J.E."/>
            <person name="Spatafora J.W."/>
            <person name="Visel A."/>
            <person name="Grigoriev I.V."/>
        </authorList>
    </citation>
    <scope>NUCLEOTIDE SEQUENCE [LARGE SCALE GENOMIC DNA]</scope>
    <source>
        <strain evidence="2 3">PL171</strain>
    </source>
</reference>
<dbReference type="Proteomes" id="UP000193411">
    <property type="component" value="Unassembled WGS sequence"/>
</dbReference>
<evidence type="ECO:0000313" key="2">
    <source>
        <dbReference type="EMBL" id="ORZ41616.1"/>
    </source>
</evidence>
<evidence type="ECO:0000313" key="3">
    <source>
        <dbReference type="Proteomes" id="UP000193411"/>
    </source>
</evidence>
<organism evidence="2 3">
    <name type="scientific">Catenaria anguillulae PL171</name>
    <dbReference type="NCBI Taxonomy" id="765915"/>
    <lineage>
        <taxon>Eukaryota</taxon>
        <taxon>Fungi</taxon>
        <taxon>Fungi incertae sedis</taxon>
        <taxon>Blastocladiomycota</taxon>
        <taxon>Blastocladiomycetes</taxon>
        <taxon>Blastocladiales</taxon>
        <taxon>Catenariaceae</taxon>
        <taxon>Catenaria</taxon>
    </lineage>
</organism>
<accession>A0A1Y2I431</accession>
<keyword evidence="3" id="KW-1185">Reference proteome</keyword>
<comment type="caution">
    <text evidence="2">The sequence shown here is derived from an EMBL/GenBank/DDBJ whole genome shotgun (WGS) entry which is preliminary data.</text>
</comment>
<sequence>MPSRRFTSSSRISSDMFPNSRVPVSTSCESHPTYFSTCLTSFRCTVPLVQLQQLLIVRHVPGLSEMYARARDTRLLGARHKSLLYTRKHQQTLVAPKVAGTRWRAQSRPVLPCCSCGHVVLPWEYVTCDESIPFPLLSLLILMCFHHHLTPPHGRQREPRGHARSSPGQNVQGKVLDRSLRRRPRRAPCSTQYRPLYPQQCNRLHCSSLPRRRGRRCCRRHVTRATFPRRTQRPRPKARHC</sequence>
<name>A0A1Y2I431_9FUNG</name>
<feature type="region of interest" description="Disordered" evidence="1">
    <location>
        <begin position="152"/>
        <end position="191"/>
    </location>
</feature>
<protein>
    <submittedName>
        <fullName evidence="2">Uncharacterized protein</fullName>
    </submittedName>
</protein>
<dbReference type="AlphaFoldDB" id="A0A1Y2I431"/>
<proteinExistence type="predicted"/>
<gene>
    <name evidence="2" type="ORF">BCR44DRAFT_1010671</name>
</gene>